<evidence type="ECO:0000256" key="8">
    <source>
        <dbReference type="ARBA" id="ARBA00023012"/>
    </source>
</evidence>
<evidence type="ECO:0000256" key="9">
    <source>
        <dbReference type="ARBA" id="ARBA00023015"/>
    </source>
</evidence>
<dbReference type="CDD" id="cd06308">
    <property type="entry name" value="PBP1_sensor_kinase-like"/>
    <property type="match status" value="1"/>
</dbReference>
<feature type="signal peptide" evidence="15">
    <location>
        <begin position="1"/>
        <end position="18"/>
    </location>
</feature>
<dbReference type="PRINTS" id="PR00344">
    <property type="entry name" value="BCTRLSENSOR"/>
</dbReference>
<feature type="chain" id="PRO_5023101280" description="histidine kinase" evidence="15">
    <location>
        <begin position="19"/>
        <end position="918"/>
    </location>
</feature>
<feature type="modified residue" description="4-aspartylphosphate" evidence="12">
    <location>
        <position position="714"/>
    </location>
</feature>
<evidence type="ECO:0000256" key="6">
    <source>
        <dbReference type="ARBA" id="ARBA00022777"/>
    </source>
</evidence>
<keyword evidence="10" id="KW-0238">DNA-binding</keyword>
<dbReference type="PROSITE" id="PS50109">
    <property type="entry name" value="HIS_KIN"/>
    <property type="match status" value="1"/>
</dbReference>
<keyword evidence="4" id="KW-0808">Transferase</keyword>
<evidence type="ECO:0000256" key="15">
    <source>
        <dbReference type="SAM" id="SignalP"/>
    </source>
</evidence>
<dbReference type="Gene3D" id="1.10.10.60">
    <property type="entry name" value="Homeodomain-like"/>
    <property type="match status" value="1"/>
</dbReference>
<dbReference type="InterPro" id="IPR003661">
    <property type="entry name" value="HisK_dim/P_dom"/>
</dbReference>
<evidence type="ECO:0000256" key="3">
    <source>
        <dbReference type="ARBA" id="ARBA00022553"/>
    </source>
</evidence>
<dbReference type="Pfam" id="PF12833">
    <property type="entry name" value="HTH_18"/>
    <property type="match status" value="1"/>
</dbReference>
<dbReference type="Pfam" id="PF13407">
    <property type="entry name" value="Peripla_BP_4"/>
    <property type="match status" value="1"/>
</dbReference>
<evidence type="ECO:0000256" key="7">
    <source>
        <dbReference type="ARBA" id="ARBA00022840"/>
    </source>
</evidence>
<dbReference type="SUPFAM" id="SSF55874">
    <property type="entry name" value="ATPase domain of HSP90 chaperone/DNA topoisomerase II/histidine kinase"/>
    <property type="match status" value="1"/>
</dbReference>
<dbReference type="InterPro" id="IPR004358">
    <property type="entry name" value="Sig_transdc_His_kin-like_C"/>
</dbReference>
<keyword evidence="11" id="KW-0804">Transcription</keyword>
<dbReference type="InterPro" id="IPR018060">
    <property type="entry name" value="HTH_AraC"/>
</dbReference>
<dbReference type="GO" id="GO:0043565">
    <property type="term" value="F:sequence-specific DNA binding"/>
    <property type="evidence" value="ECO:0007669"/>
    <property type="project" value="InterPro"/>
</dbReference>
<dbReference type="InterPro" id="IPR036890">
    <property type="entry name" value="HATPase_C_sf"/>
</dbReference>
<dbReference type="SUPFAM" id="SSF47384">
    <property type="entry name" value="Homodimeric domain of signal transducing histidine kinase"/>
    <property type="match status" value="1"/>
</dbReference>
<keyword evidence="3 12" id="KW-0597">Phosphoprotein</keyword>
<gene>
    <name evidence="19" type="ORF">FXV77_17335</name>
</gene>
<feature type="domain" description="Histidine kinase" evidence="17">
    <location>
        <begin position="405"/>
        <end position="620"/>
    </location>
</feature>
<dbReference type="SUPFAM" id="SSF53822">
    <property type="entry name" value="Periplasmic binding protein-like I"/>
    <property type="match status" value="1"/>
</dbReference>
<dbReference type="Pfam" id="PF02518">
    <property type="entry name" value="HATPase_c"/>
    <property type="match status" value="1"/>
</dbReference>
<dbReference type="GO" id="GO:0005524">
    <property type="term" value="F:ATP binding"/>
    <property type="evidence" value="ECO:0007669"/>
    <property type="project" value="UniProtKB-KW"/>
</dbReference>
<dbReference type="SUPFAM" id="SSF52172">
    <property type="entry name" value="CheY-like"/>
    <property type="match status" value="1"/>
</dbReference>
<dbReference type="InterPro" id="IPR025997">
    <property type="entry name" value="SBP_2_dom"/>
</dbReference>
<keyword evidence="20" id="KW-1185">Reference proteome</keyword>
<dbReference type="Pfam" id="PF00072">
    <property type="entry name" value="Response_reg"/>
    <property type="match status" value="1"/>
</dbReference>
<dbReference type="InterPro" id="IPR036097">
    <property type="entry name" value="HisK_dim/P_sf"/>
</dbReference>
<dbReference type="GO" id="GO:0000155">
    <property type="term" value="F:phosphorelay sensor kinase activity"/>
    <property type="evidence" value="ECO:0007669"/>
    <property type="project" value="InterPro"/>
</dbReference>
<evidence type="ECO:0000256" key="13">
    <source>
        <dbReference type="SAM" id="Coils"/>
    </source>
</evidence>
<dbReference type="InterPro" id="IPR003594">
    <property type="entry name" value="HATPase_dom"/>
</dbReference>
<feature type="coiled-coil region" evidence="13">
    <location>
        <begin position="371"/>
        <end position="398"/>
    </location>
</feature>
<dbReference type="Gene3D" id="3.40.50.2300">
    <property type="match status" value="3"/>
</dbReference>
<keyword evidence="5" id="KW-0547">Nucleotide-binding</keyword>
<keyword evidence="15" id="KW-0732">Signal</keyword>
<dbReference type="GO" id="GO:0003700">
    <property type="term" value="F:DNA-binding transcription factor activity"/>
    <property type="evidence" value="ECO:0007669"/>
    <property type="project" value="InterPro"/>
</dbReference>
<evidence type="ECO:0000256" key="5">
    <source>
        <dbReference type="ARBA" id="ARBA00022741"/>
    </source>
</evidence>
<dbReference type="PANTHER" id="PTHR43547">
    <property type="entry name" value="TWO-COMPONENT HISTIDINE KINASE"/>
    <property type="match status" value="1"/>
</dbReference>
<feature type="transmembrane region" description="Helical" evidence="14">
    <location>
        <begin position="340"/>
        <end position="361"/>
    </location>
</feature>
<protein>
    <recommendedName>
        <fullName evidence="2">histidine kinase</fullName>
        <ecNumber evidence="2">2.7.13.3</ecNumber>
    </recommendedName>
</protein>
<dbReference type="InterPro" id="IPR009057">
    <property type="entry name" value="Homeodomain-like_sf"/>
</dbReference>
<evidence type="ECO:0000259" key="18">
    <source>
        <dbReference type="PROSITE" id="PS50110"/>
    </source>
</evidence>
<evidence type="ECO:0000256" key="2">
    <source>
        <dbReference type="ARBA" id="ARBA00012438"/>
    </source>
</evidence>
<reference evidence="19 20" key="1">
    <citation type="submission" date="2019-08" db="EMBL/GenBank/DDBJ databases">
        <title>Phlebobacter frassis gen. nov. sp. nov., a new member of family Sphingobacteriaceae isolated from sand fly rearing media.</title>
        <authorList>
            <person name="Kakumanu M.L."/>
            <person name="Marayati B.F."/>
            <person name="Wada-Katsumata A."/>
            <person name="Wasserberg G."/>
            <person name="Schal C."/>
            <person name="Apperson C.S."/>
            <person name="Ponnusamy L."/>
        </authorList>
    </citation>
    <scope>NUCLEOTIDE SEQUENCE [LARGE SCALE GENOMIC DNA]</scope>
    <source>
        <strain evidence="19 20">SSI9</strain>
    </source>
</reference>
<keyword evidence="7" id="KW-0067">ATP-binding</keyword>
<dbReference type="CDD" id="cd17574">
    <property type="entry name" value="REC_OmpR"/>
    <property type="match status" value="1"/>
</dbReference>
<evidence type="ECO:0000256" key="12">
    <source>
        <dbReference type="PROSITE-ProRule" id="PRU00169"/>
    </source>
</evidence>
<dbReference type="EC" id="2.7.13.3" evidence="2"/>
<dbReference type="InterPro" id="IPR018062">
    <property type="entry name" value="HTH_AraC-typ_CS"/>
</dbReference>
<dbReference type="SMART" id="SM00342">
    <property type="entry name" value="HTH_ARAC"/>
    <property type="match status" value="1"/>
</dbReference>
<evidence type="ECO:0000256" key="1">
    <source>
        <dbReference type="ARBA" id="ARBA00000085"/>
    </source>
</evidence>
<dbReference type="FunFam" id="3.30.565.10:FF:000037">
    <property type="entry name" value="Hybrid sensor histidine kinase/response regulator"/>
    <property type="match status" value="1"/>
</dbReference>
<keyword evidence="8" id="KW-0902">Two-component regulatory system</keyword>
<keyword evidence="14" id="KW-0472">Membrane</keyword>
<dbReference type="InterPro" id="IPR001789">
    <property type="entry name" value="Sig_transdc_resp-reg_receiver"/>
</dbReference>
<keyword evidence="14" id="KW-0812">Transmembrane</keyword>
<dbReference type="Gene3D" id="1.10.287.130">
    <property type="match status" value="1"/>
</dbReference>
<accession>A0A5D4H0R9</accession>
<proteinExistence type="predicted"/>
<dbReference type="SMART" id="SM00388">
    <property type="entry name" value="HisKA"/>
    <property type="match status" value="1"/>
</dbReference>
<dbReference type="CDD" id="cd00082">
    <property type="entry name" value="HisKA"/>
    <property type="match status" value="1"/>
</dbReference>
<dbReference type="RefSeq" id="WP_148920505.1">
    <property type="nucleotide sequence ID" value="NZ_VTAV01000015.1"/>
</dbReference>
<dbReference type="InterPro" id="IPR011006">
    <property type="entry name" value="CheY-like_superfamily"/>
</dbReference>
<keyword evidence="13" id="KW-0175">Coiled coil</keyword>
<dbReference type="Gene3D" id="3.30.565.10">
    <property type="entry name" value="Histidine kinase-like ATPase, C-terminal domain"/>
    <property type="match status" value="1"/>
</dbReference>
<evidence type="ECO:0000256" key="11">
    <source>
        <dbReference type="ARBA" id="ARBA00023163"/>
    </source>
</evidence>
<dbReference type="InterPro" id="IPR028082">
    <property type="entry name" value="Peripla_BP_I"/>
</dbReference>
<dbReference type="SMART" id="SM00387">
    <property type="entry name" value="HATPase_c"/>
    <property type="match status" value="1"/>
</dbReference>
<evidence type="ECO:0000256" key="4">
    <source>
        <dbReference type="ARBA" id="ARBA00022679"/>
    </source>
</evidence>
<dbReference type="PANTHER" id="PTHR43547:SF2">
    <property type="entry name" value="HYBRID SIGNAL TRANSDUCTION HISTIDINE KINASE C"/>
    <property type="match status" value="1"/>
</dbReference>
<feature type="domain" description="HTH araC/xylS-type" evidence="16">
    <location>
        <begin position="816"/>
        <end position="914"/>
    </location>
</feature>
<dbReference type="EMBL" id="VTAV01000015">
    <property type="protein sequence ID" value="TYR33629.1"/>
    <property type="molecule type" value="Genomic_DNA"/>
</dbReference>
<evidence type="ECO:0000313" key="19">
    <source>
        <dbReference type="EMBL" id="TYR33629.1"/>
    </source>
</evidence>
<dbReference type="SMART" id="SM00448">
    <property type="entry name" value="REC"/>
    <property type="match status" value="1"/>
</dbReference>
<evidence type="ECO:0000256" key="10">
    <source>
        <dbReference type="ARBA" id="ARBA00023125"/>
    </source>
</evidence>
<evidence type="ECO:0000256" key="14">
    <source>
        <dbReference type="SAM" id="Phobius"/>
    </source>
</evidence>
<keyword evidence="9" id="KW-0805">Transcription regulation</keyword>
<evidence type="ECO:0000259" key="17">
    <source>
        <dbReference type="PROSITE" id="PS50109"/>
    </source>
</evidence>
<dbReference type="Pfam" id="PF00512">
    <property type="entry name" value="HisKA"/>
    <property type="match status" value="1"/>
</dbReference>
<dbReference type="PROSITE" id="PS50110">
    <property type="entry name" value="RESPONSE_REGULATORY"/>
    <property type="match status" value="1"/>
</dbReference>
<evidence type="ECO:0000259" key="16">
    <source>
        <dbReference type="PROSITE" id="PS01124"/>
    </source>
</evidence>
<keyword evidence="6" id="KW-0418">Kinase</keyword>
<dbReference type="AlphaFoldDB" id="A0A5D4H0R9"/>
<dbReference type="SUPFAM" id="SSF46689">
    <property type="entry name" value="Homeodomain-like"/>
    <property type="match status" value="1"/>
</dbReference>
<dbReference type="PROSITE" id="PS00041">
    <property type="entry name" value="HTH_ARAC_FAMILY_1"/>
    <property type="match status" value="1"/>
</dbReference>
<keyword evidence="14" id="KW-1133">Transmembrane helix</keyword>
<dbReference type="InterPro" id="IPR005467">
    <property type="entry name" value="His_kinase_dom"/>
</dbReference>
<dbReference type="PROSITE" id="PS51257">
    <property type="entry name" value="PROKAR_LIPOPROTEIN"/>
    <property type="match status" value="1"/>
</dbReference>
<dbReference type="PROSITE" id="PS01124">
    <property type="entry name" value="HTH_ARAC_FAMILY_2"/>
    <property type="match status" value="1"/>
</dbReference>
<organism evidence="19 20">
    <name type="scientific">Sphingobacterium phlebotomi</name>
    <dbReference type="NCBI Taxonomy" id="2605433"/>
    <lineage>
        <taxon>Bacteria</taxon>
        <taxon>Pseudomonadati</taxon>
        <taxon>Bacteroidota</taxon>
        <taxon>Sphingobacteriia</taxon>
        <taxon>Sphingobacteriales</taxon>
        <taxon>Sphingobacteriaceae</taxon>
        <taxon>Sphingobacterium</taxon>
    </lineage>
</organism>
<name>A0A5D4H0R9_9SPHI</name>
<comment type="catalytic activity">
    <reaction evidence="1">
        <text>ATP + protein L-histidine = ADP + protein N-phospho-L-histidine.</text>
        <dbReference type="EC" id="2.7.13.3"/>
    </reaction>
</comment>
<evidence type="ECO:0000313" key="20">
    <source>
        <dbReference type="Proteomes" id="UP000322362"/>
    </source>
</evidence>
<dbReference type="Proteomes" id="UP000322362">
    <property type="component" value="Unassembled WGS sequence"/>
</dbReference>
<sequence length="918" mass="103260">MSKLYVFFAVMVFLSCQACRPSENNKQFTIAFSQCIGDDAWRETMLDEMKRELSFYPDIEFIYRDAGGDNQMQAQQIKELLEHDIDLLIVSPNEAEPLTPIVDSVFQKNIPVIVTDRKTSSSLYNAYVGADNLAIGKLAGQFIVHTLNGKGEVGIVTGLKGTSASIERRKGLLDALDSSGIVRVGVEIQSDWERQTAYTQAKEHIEQLLEQDIILAFNDQMAFGVTQALQEAGEYNKRVIGIDALPGEGNGLSEIVKGTLFASMLYPTGGTEAIRTAMAILQRKPYKRDNILGTVVINQDNAGLMMLQSNKIQEQQKDIDKRQELIVEQNKIYRNQQTTLNVLITSLVLAVVFGGISIIVIKSNWEKNKHLEKQNQEILSQQQQIVEMNEQIRAASEAQSKFFTNVSHEFKTPLTLILAPMEELEKEKNLSSNGADQLARIKRNAKKLQNLVTDLIDIHRLDNAKRKLRAAPVKIDAFVQQVLASFKPLSQKKRISLSYISKTPLKEIWIDEYLMEQALSNLLSNAFKFTEPGGKISVVVEENTFGDYLYIRVVDNGSGISVTDIDYIFDNFYQGEQHLSGSGIGLAYVKEIVELHHGQVTVSSKKGVGSSFTLRLPTGHLHLLDDEKKGLLDHASERQTERGETIVNVEELQEETASFYSSKAANILVVDDHPDIRLFLRDILEKEYNLLFAKSYVDALAKMEKSYPDLIVSDIMLPDGSGLELLKMVKNSPQFNKTPVLLLSALDTEESKIEGMRMMADAYLTKPFRVDHLKAVITNLITSRRQLKDHYTSILERGETATDAKQHTAQDKRFMQSLDMVIEERIGEKSLSVEDIAQVLNISRVQLYRKTKNLLNSSVNEYLLQRRLTKSKHLLLDGLHINEVAEKVGFSSAAYFAAAFKKQFGITPTAFRKDMLKG</sequence>
<feature type="domain" description="Response regulatory" evidence="18">
    <location>
        <begin position="666"/>
        <end position="781"/>
    </location>
</feature>
<comment type="caution">
    <text evidence="19">The sequence shown here is derived from an EMBL/GenBank/DDBJ whole genome shotgun (WGS) entry which is preliminary data.</text>
</comment>